<dbReference type="PANTHER" id="PTHR30486:SF15">
    <property type="entry name" value="TYPE II_IV SECRETION SYSTEM ATPASE"/>
    <property type="match status" value="1"/>
</dbReference>
<feature type="domain" description="AAA+ ATPase" evidence="2">
    <location>
        <begin position="299"/>
        <end position="450"/>
    </location>
</feature>
<dbReference type="Gene3D" id="3.40.50.300">
    <property type="entry name" value="P-loop containing nucleotide triphosphate hydrolases"/>
    <property type="match status" value="1"/>
</dbReference>
<dbReference type="InterPro" id="IPR001482">
    <property type="entry name" value="T2SS/T4SS_dom"/>
</dbReference>
<dbReference type="InterPro" id="IPR003593">
    <property type="entry name" value="AAA+_ATPase"/>
</dbReference>
<evidence type="ECO:0000313" key="3">
    <source>
        <dbReference type="EMBL" id="APJ04078.1"/>
    </source>
</evidence>
<keyword evidence="4" id="KW-1185">Reference proteome</keyword>
<dbReference type="SMART" id="SM00382">
    <property type="entry name" value="AAA"/>
    <property type="match status" value="1"/>
</dbReference>
<protein>
    <recommendedName>
        <fullName evidence="2">AAA+ ATPase domain-containing protein</fullName>
    </recommendedName>
</protein>
<dbReference type="PANTHER" id="PTHR30486">
    <property type="entry name" value="TWITCHING MOTILITY PROTEIN PILT"/>
    <property type="match status" value="1"/>
</dbReference>
<organism evidence="3 4">
    <name type="scientific">Silvanigrella aquatica</name>
    <dbReference type="NCBI Taxonomy" id="1915309"/>
    <lineage>
        <taxon>Bacteria</taxon>
        <taxon>Pseudomonadati</taxon>
        <taxon>Bdellovibrionota</taxon>
        <taxon>Oligoflexia</taxon>
        <taxon>Silvanigrellales</taxon>
        <taxon>Silvanigrellaceae</taxon>
        <taxon>Silvanigrella</taxon>
    </lineage>
</organism>
<dbReference type="CDD" id="cd01130">
    <property type="entry name" value="VirB11-like_ATPase"/>
    <property type="match status" value="1"/>
</dbReference>
<proteinExistence type="inferred from homology"/>
<dbReference type="Pfam" id="PF00437">
    <property type="entry name" value="T2SSE"/>
    <property type="match status" value="1"/>
</dbReference>
<dbReference type="EMBL" id="CP017834">
    <property type="protein sequence ID" value="APJ04078.1"/>
    <property type="molecule type" value="Genomic_DNA"/>
</dbReference>
<evidence type="ECO:0000256" key="1">
    <source>
        <dbReference type="ARBA" id="ARBA00006611"/>
    </source>
</evidence>
<name>A0A1L4D1K8_9BACT</name>
<sequence length="485" mass="56031">MSWLLIDKKSEKTAEVFDNRILTIGNTKDCDIVISEKEKVQIYSQIFLENGFIFQENFNSKNVFYLNKIFLFHNHKFEFKYNKKNNFILPNENEISFIYHSELFKNTLNFVQNEFSKNQKLLLLPKQEQEIYFLQEACHYLNKFYWDDKDIYKSEHRLHFQKIIWCLCSQAFAQGVLTLLLLDDSVTEIMVNDAQRIYLERNGTISLSDLMFDNNNALMAIIERMCNQVGRRIDESIPFCDARLPDGSRVHAIIPPLALNGPCLTIRKFPKQCFSIEDLIAKKSISEDILPILKDIIISRKNILISGGTGTGKTTLLNCLTTWIHPNERIITIEDSAELKLQQPHVIRLESRKENIEAKGGVSIRELVKNALRMRPDRIIVGECRGGEALDMLQAMNTGHDGSMTTIHSNSAEDALRRLETLVLFASSELPSRAIREQIASAIHYVIQLTRKSDGHRCVTSIHQIVTLCERTHKFITNSLFEWNK</sequence>
<dbReference type="GO" id="GO:0016887">
    <property type="term" value="F:ATP hydrolysis activity"/>
    <property type="evidence" value="ECO:0007669"/>
    <property type="project" value="InterPro"/>
</dbReference>
<reference evidence="3 4" key="1">
    <citation type="submission" date="2016-10" db="EMBL/GenBank/DDBJ databases">
        <title>Silvanigrella aquatica sp. nov., isolated from a freshwater lake located in the Black Forest, Germany, description of Silvanigrellaceae fam. nov., Silvanigrellales ord. nov., reclassification of the order Bdellovibrionales in the class Oligoflexia, reclassification of the families Bacteriovoracaceae and Halobacteriovoraceae in the new order Bacteriovoracales ord. nov., and reclassification of the family Pseudobacteriovoracaceae in the order Oligoflexiales.</title>
        <authorList>
            <person name="Hahn M.W."/>
            <person name="Schmidt J."/>
            <person name="Koll U."/>
            <person name="Rohde M."/>
            <person name="Verbag S."/>
            <person name="Pitt A."/>
            <person name="Nakai R."/>
            <person name="Naganuma T."/>
            <person name="Lang E."/>
        </authorList>
    </citation>
    <scope>NUCLEOTIDE SEQUENCE [LARGE SCALE GENOMIC DNA]</scope>
    <source>
        <strain evidence="3 4">MWH-Nonnen-W8red</strain>
    </source>
</reference>
<dbReference type="AlphaFoldDB" id="A0A1L4D1K8"/>
<comment type="similarity">
    <text evidence="1">Belongs to the GSP E family.</text>
</comment>
<dbReference type="OrthoDB" id="5288867at2"/>
<dbReference type="RefSeq" id="WP_148697828.1">
    <property type="nucleotide sequence ID" value="NZ_CP017834.1"/>
</dbReference>
<gene>
    <name evidence="3" type="ORF">AXG55_09230</name>
</gene>
<dbReference type="InterPro" id="IPR050921">
    <property type="entry name" value="T4SS_GSP_E_ATPase"/>
</dbReference>
<dbReference type="STRING" id="1915309.AXG55_09230"/>
<evidence type="ECO:0000259" key="2">
    <source>
        <dbReference type="SMART" id="SM00382"/>
    </source>
</evidence>
<evidence type="ECO:0000313" key="4">
    <source>
        <dbReference type="Proteomes" id="UP000184731"/>
    </source>
</evidence>
<dbReference type="KEGG" id="saqi:AXG55_09230"/>
<accession>A0A1L4D1K8</accession>
<dbReference type="InterPro" id="IPR027417">
    <property type="entry name" value="P-loop_NTPase"/>
</dbReference>
<dbReference type="Gene3D" id="3.30.450.380">
    <property type="match status" value="1"/>
</dbReference>
<dbReference type="Proteomes" id="UP000184731">
    <property type="component" value="Chromosome"/>
</dbReference>
<dbReference type="SUPFAM" id="SSF52540">
    <property type="entry name" value="P-loop containing nucleoside triphosphate hydrolases"/>
    <property type="match status" value="1"/>
</dbReference>